<evidence type="ECO:0000313" key="7">
    <source>
        <dbReference type="Proteomes" id="UP001341840"/>
    </source>
</evidence>
<keyword evidence="7" id="KW-1185">Reference proteome</keyword>
<protein>
    <recommendedName>
        <fullName evidence="5">Ubiquitin-like protease family profile domain-containing protein</fullName>
    </recommendedName>
</protein>
<dbReference type="InterPro" id="IPR003653">
    <property type="entry name" value="Peptidase_C48_C"/>
</dbReference>
<dbReference type="Pfam" id="PF02902">
    <property type="entry name" value="Peptidase_C48"/>
    <property type="match status" value="1"/>
</dbReference>
<keyword evidence="3" id="KW-0378">Hydrolase</keyword>
<comment type="similarity">
    <text evidence="1">Belongs to the peptidase C48 family.</text>
</comment>
<accession>A0ABU6SKC7</accession>
<sequence length="427" mass="49496">MCGELSGLSDETGHPVEAASKCCKVCPRLFPHFNLGHCAVNMTKRLVRLIICHNYFALQRKLEFVHFTQEDMNILYSIKQRYIGCQFAFWSHNRTEMTAEEAPGFLDLAFRPPPGMRFIGTELVVAAYIFASAREEREVLYQDSHYDGSRKRLWSLRPGHQLFDDVLNMVVGMCTSDRDDNRKWWLPTTFSQMIVHPEQFSQPTMDYIIDRYMGVADDLMMIYVPMHIMNHWYLMIIDMWDKKLVYLDSFKSVDCNETKLRITLMKEVARYVDSLLKQDKFWEDKTSFRPSVADFDPIAPITGQQLPESQDCGVWMCQWMINSHLWLEYEMDASVPSVIPPCLHMTCVPIISPLIFDMHCYTSQEINVTTRIALAVDLVMSPHNPLAETISERAVNFWDAEMLRNHKAENRRNGIGPAHAKKGSPTI</sequence>
<comment type="caution">
    <text evidence="6">The sequence shown here is derived from an EMBL/GenBank/DDBJ whole genome shotgun (WGS) entry which is preliminary data.</text>
</comment>
<proteinExistence type="inferred from homology"/>
<dbReference type="PANTHER" id="PTHR12606:SF1">
    <property type="entry name" value="UBIQUITIN-LIKE-SPECIFIC PROTEASE 1A"/>
    <property type="match status" value="1"/>
</dbReference>
<evidence type="ECO:0000256" key="1">
    <source>
        <dbReference type="ARBA" id="ARBA00005234"/>
    </source>
</evidence>
<dbReference type="PANTHER" id="PTHR12606">
    <property type="entry name" value="SENTRIN/SUMO-SPECIFIC PROTEASE"/>
    <property type="match status" value="1"/>
</dbReference>
<dbReference type="EMBL" id="JASCZI010060914">
    <property type="protein sequence ID" value="MED6136755.1"/>
    <property type="molecule type" value="Genomic_DNA"/>
</dbReference>
<dbReference type="PROSITE" id="PS50600">
    <property type="entry name" value="ULP_PROTEASE"/>
    <property type="match status" value="1"/>
</dbReference>
<dbReference type="InterPro" id="IPR038765">
    <property type="entry name" value="Papain-like_cys_pep_sf"/>
</dbReference>
<feature type="domain" description="Ubiquitin-like protease family profile" evidence="5">
    <location>
        <begin position="146"/>
        <end position="323"/>
    </location>
</feature>
<dbReference type="SUPFAM" id="SSF54001">
    <property type="entry name" value="Cysteine proteinases"/>
    <property type="match status" value="1"/>
</dbReference>
<dbReference type="Proteomes" id="UP001341840">
    <property type="component" value="Unassembled WGS sequence"/>
</dbReference>
<reference evidence="6 7" key="1">
    <citation type="journal article" date="2023" name="Plants (Basel)">
        <title>Bridging the Gap: Combining Genomics and Transcriptomics Approaches to Understand Stylosanthes scabra, an Orphan Legume from the Brazilian Caatinga.</title>
        <authorList>
            <person name="Ferreira-Neto J.R.C."/>
            <person name="da Silva M.D."/>
            <person name="Binneck E."/>
            <person name="de Melo N.F."/>
            <person name="da Silva R.H."/>
            <person name="de Melo A.L.T.M."/>
            <person name="Pandolfi V."/>
            <person name="Bustamante F.O."/>
            <person name="Brasileiro-Vidal A.C."/>
            <person name="Benko-Iseppon A.M."/>
        </authorList>
    </citation>
    <scope>NUCLEOTIDE SEQUENCE [LARGE SCALE GENOMIC DNA]</scope>
    <source>
        <tissue evidence="6">Leaves</tissue>
    </source>
</reference>
<keyword evidence="2" id="KW-0645">Protease</keyword>
<name>A0ABU6SKC7_9FABA</name>
<evidence type="ECO:0000256" key="4">
    <source>
        <dbReference type="ARBA" id="ARBA00022807"/>
    </source>
</evidence>
<dbReference type="Gene3D" id="3.40.395.10">
    <property type="entry name" value="Adenoviral Proteinase, Chain A"/>
    <property type="match status" value="1"/>
</dbReference>
<evidence type="ECO:0000313" key="6">
    <source>
        <dbReference type="EMBL" id="MED6136755.1"/>
    </source>
</evidence>
<gene>
    <name evidence="6" type="ORF">PIB30_058821</name>
</gene>
<evidence type="ECO:0000256" key="3">
    <source>
        <dbReference type="ARBA" id="ARBA00022801"/>
    </source>
</evidence>
<organism evidence="6 7">
    <name type="scientific">Stylosanthes scabra</name>
    <dbReference type="NCBI Taxonomy" id="79078"/>
    <lineage>
        <taxon>Eukaryota</taxon>
        <taxon>Viridiplantae</taxon>
        <taxon>Streptophyta</taxon>
        <taxon>Embryophyta</taxon>
        <taxon>Tracheophyta</taxon>
        <taxon>Spermatophyta</taxon>
        <taxon>Magnoliopsida</taxon>
        <taxon>eudicotyledons</taxon>
        <taxon>Gunneridae</taxon>
        <taxon>Pentapetalae</taxon>
        <taxon>rosids</taxon>
        <taxon>fabids</taxon>
        <taxon>Fabales</taxon>
        <taxon>Fabaceae</taxon>
        <taxon>Papilionoideae</taxon>
        <taxon>50 kb inversion clade</taxon>
        <taxon>dalbergioids sensu lato</taxon>
        <taxon>Dalbergieae</taxon>
        <taxon>Pterocarpus clade</taxon>
        <taxon>Stylosanthes</taxon>
    </lineage>
</organism>
<evidence type="ECO:0000256" key="2">
    <source>
        <dbReference type="ARBA" id="ARBA00022670"/>
    </source>
</evidence>
<evidence type="ECO:0000259" key="5">
    <source>
        <dbReference type="PROSITE" id="PS50600"/>
    </source>
</evidence>
<keyword evidence="4" id="KW-0788">Thiol protease</keyword>